<reference evidence="13" key="1">
    <citation type="submission" date="2024-05" db="EMBL/GenBank/DDBJ databases">
        <title>Genome sequencing of novel strain.</title>
        <authorList>
            <person name="Ganbat D."/>
            <person name="Ganbat S."/>
            <person name="Lee S.-J."/>
        </authorList>
    </citation>
    <scope>NUCLEOTIDE SEQUENCE</scope>
    <source>
        <strain evidence="13">SMD15-11</strain>
    </source>
</reference>
<dbReference type="InterPro" id="IPR017853">
    <property type="entry name" value="GH"/>
</dbReference>
<feature type="binding site" evidence="10">
    <location>
        <position position="402"/>
    </location>
    <ligand>
        <name>substrate</name>
    </ligand>
</feature>
<dbReference type="Gene3D" id="3.20.20.80">
    <property type="entry name" value="Glycosidases"/>
    <property type="match status" value="1"/>
</dbReference>
<dbReference type="InterPro" id="IPR018120">
    <property type="entry name" value="Glyco_hydro_1_AS"/>
</dbReference>
<evidence type="ECO:0000256" key="7">
    <source>
        <dbReference type="ARBA" id="ARBA00023295"/>
    </source>
</evidence>
<feature type="binding site" evidence="10">
    <location>
        <position position="297"/>
    </location>
    <ligand>
        <name>substrate</name>
    </ligand>
</feature>
<accession>A0AB39UTC5</accession>
<comment type="similarity">
    <text evidence="2 12">Belongs to the glycosyl hydrolase 1 family.</text>
</comment>
<keyword evidence="6" id="KW-0119">Carbohydrate metabolism</keyword>
<protein>
    <recommendedName>
        <fullName evidence="3 12">Beta-glucosidase</fullName>
        <ecNumber evidence="3 12">3.2.1.21</ecNumber>
    </recommendedName>
</protein>
<dbReference type="PROSITE" id="PS00572">
    <property type="entry name" value="GLYCOSYL_HYDROL_F1_1"/>
    <property type="match status" value="1"/>
</dbReference>
<dbReference type="NCBIfam" id="TIGR03356">
    <property type="entry name" value="BGL"/>
    <property type="match status" value="1"/>
</dbReference>
<dbReference type="PROSITE" id="PS00653">
    <property type="entry name" value="GLYCOSYL_HYDROL_F1_2"/>
    <property type="match status" value="1"/>
</dbReference>
<keyword evidence="5" id="KW-0136">Cellulose degradation</keyword>
<dbReference type="InterPro" id="IPR017736">
    <property type="entry name" value="Glyco_hydro_1_beta-glucosidase"/>
</dbReference>
<dbReference type="FunFam" id="3.20.20.80:FF:000004">
    <property type="entry name" value="Beta-glucosidase 6-phospho-beta-glucosidase"/>
    <property type="match status" value="1"/>
</dbReference>
<feature type="binding site" evidence="10">
    <location>
        <position position="170"/>
    </location>
    <ligand>
        <name>substrate</name>
    </ligand>
</feature>
<evidence type="ECO:0000256" key="3">
    <source>
        <dbReference type="ARBA" id="ARBA00012744"/>
    </source>
</evidence>
<feature type="active site" description="Proton donor" evidence="9">
    <location>
        <position position="171"/>
    </location>
</feature>
<organism evidence="13">
    <name type="scientific">Thermohahella caldifontis</name>
    <dbReference type="NCBI Taxonomy" id="3142973"/>
    <lineage>
        <taxon>Bacteria</taxon>
        <taxon>Pseudomonadati</taxon>
        <taxon>Pseudomonadota</taxon>
        <taxon>Gammaproteobacteria</taxon>
        <taxon>Oceanospirillales</taxon>
        <taxon>Hahellaceae</taxon>
        <taxon>Thermohahella</taxon>
    </lineage>
</organism>
<keyword evidence="8" id="KW-0624">Polysaccharide degradation</keyword>
<dbReference type="InterPro" id="IPR033132">
    <property type="entry name" value="GH_1_N_CS"/>
</dbReference>
<dbReference type="PANTHER" id="PTHR10353">
    <property type="entry name" value="GLYCOSYL HYDROLASE"/>
    <property type="match status" value="1"/>
</dbReference>
<dbReference type="InterPro" id="IPR001360">
    <property type="entry name" value="Glyco_hydro_1"/>
</dbReference>
<dbReference type="Pfam" id="PF00232">
    <property type="entry name" value="Glyco_hydro_1"/>
    <property type="match status" value="1"/>
</dbReference>
<feature type="active site" description="Nucleophile" evidence="9 11">
    <location>
        <position position="356"/>
    </location>
</feature>
<sequence>MTYDLTPATRHLPENFTFGVATAAFQIEGASHEGGRTDSIWDVFCRTPGKVKNGDTGDVACDHYHRWPQDLDLIRELGFDAYRFSVSWARVMPEPGVINPEGLKFYKQLVDGLRERGISPWVTLYHWDMPQWLEDRGGWLNRESAWFFADYVQAVAESIGQNVDGWCTLNEPFCAAYLGYRWGIHAPGKTGLANGLAAAHHLLLAHGLAVPRLRTASPDAKVGITLNFTPGFPLSPADQAACEIYNEDSGYWFLEPLMTGHYPTVTARLHEPAMPLIVEGDLELMQAPLDFLGVNYYTRHLIRRNRNGDVPYDVVPATEAGGELTDIGWEIWPQALTALLTDLDARYDLPPIYITENGAATADQPENGIVNDDQRCRYYISHLQAVGEAVRKGVDVRGYFCWSLMDNFEWAEGYTKRFGLVYVDYETQARIPKTSAHMFARYLNQRPK</sequence>
<feature type="binding site" evidence="10">
    <location>
        <position position="126"/>
    </location>
    <ligand>
        <name>substrate</name>
    </ligand>
</feature>
<dbReference type="KEGG" id="tcd:AAIA72_09560"/>
<dbReference type="GO" id="GO:0030245">
    <property type="term" value="P:cellulose catabolic process"/>
    <property type="evidence" value="ECO:0007669"/>
    <property type="project" value="UniProtKB-KW"/>
</dbReference>
<evidence type="ECO:0000256" key="6">
    <source>
        <dbReference type="ARBA" id="ARBA00023277"/>
    </source>
</evidence>
<name>A0AB39UTC5_9GAMM</name>
<gene>
    <name evidence="13" type="ORF">AAIA72_09560</name>
</gene>
<proteinExistence type="inferred from homology"/>
<feature type="binding site" evidence="10">
    <location>
        <begin position="409"/>
        <end position="410"/>
    </location>
    <ligand>
        <name>substrate</name>
    </ligand>
</feature>
<evidence type="ECO:0000256" key="1">
    <source>
        <dbReference type="ARBA" id="ARBA00000448"/>
    </source>
</evidence>
<evidence type="ECO:0000256" key="9">
    <source>
        <dbReference type="PIRSR" id="PIRSR617736-1"/>
    </source>
</evidence>
<dbReference type="AlphaFoldDB" id="A0AB39UTC5"/>
<evidence type="ECO:0000256" key="2">
    <source>
        <dbReference type="ARBA" id="ARBA00010838"/>
    </source>
</evidence>
<comment type="catalytic activity">
    <reaction evidence="1 12">
        <text>Hydrolysis of terminal, non-reducing beta-D-glucosyl residues with release of beta-D-glucose.</text>
        <dbReference type="EC" id="3.2.1.21"/>
    </reaction>
</comment>
<feature type="binding site" evidence="10">
    <location>
        <position position="26"/>
    </location>
    <ligand>
        <name>substrate</name>
    </ligand>
</feature>
<evidence type="ECO:0000256" key="10">
    <source>
        <dbReference type="PIRSR" id="PIRSR617736-2"/>
    </source>
</evidence>
<keyword evidence="4 12" id="KW-0378">Hydrolase</keyword>
<evidence type="ECO:0000256" key="11">
    <source>
        <dbReference type="PROSITE-ProRule" id="PRU10055"/>
    </source>
</evidence>
<keyword evidence="7 12" id="KW-0326">Glycosidase</keyword>
<evidence type="ECO:0000256" key="8">
    <source>
        <dbReference type="ARBA" id="ARBA00023326"/>
    </source>
</evidence>
<dbReference type="SUPFAM" id="SSF51445">
    <property type="entry name" value="(Trans)glycosidases"/>
    <property type="match status" value="1"/>
</dbReference>
<evidence type="ECO:0000256" key="5">
    <source>
        <dbReference type="ARBA" id="ARBA00023001"/>
    </source>
</evidence>
<dbReference type="EC" id="3.2.1.21" evidence="3 12"/>
<dbReference type="RefSeq" id="WP_369600095.1">
    <property type="nucleotide sequence ID" value="NZ_CP154858.1"/>
</dbReference>
<dbReference type="PRINTS" id="PR00131">
    <property type="entry name" value="GLHYDRLASE1"/>
</dbReference>
<dbReference type="GO" id="GO:0008422">
    <property type="term" value="F:beta-glucosidase activity"/>
    <property type="evidence" value="ECO:0007669"/>
    <property type="project" value="UniProtKB-EC"/>
</dbReference>
<evidence type="ECO:0000313" key="13">
    <source>
        <dbReference type="EMBL" id="XDT71056.1"/>
    </source>
</evidence>
<dbReference type="EMBL" id="CP154858">
    <property type="protein sequence ID" value="XDT71056.1"/>
    <property type="molecule type" value="Genomic_DNA"/>
</dbReference>
<evidence type="ECO:0000256" key="12">
    <source>
        <dbReference type="RuleBase" id="RU361175"/>
    </source>
</evidence>
<dbReference type="PANTHER" id="PTHR10353:SF36">
    <property type="entry name" value="LP05116P"/>
    <property type="match status" value="1"/>
</dbReference>
<evidence type="ECO:0000256" key="4">
    <source>
        <dbReference type="ARBA" id="ARBA00022801"/>
    </source>
</evidence>